<reference evidence="2 3" key="1">
    <citation type="journal article" date="2014" name="Genome Announc.">
        <title>Draft Genome Sequence of Marine Flavobacterium Jejuia pallidilutea Strain 11shimoA1 and Pigmentation Mutants.</title>
        <authorList>
            <person name="Takatani N."/>
            <person name="Nakanishi M."/>
            <person name="Meirelles P."/>
            <person name="Mino S."/>
            <person name="Suda W."/>
            <person name="Oshima K."/>
            <person name="Hattori M."/>
            <person name="Ohkuma M."/>
            <person name="Hosokawa M."/>
            <person name="Miyashita K."/>
            <person name="Thompson F.L."/>
            <person name="Niwa A."/>
            <person name="Sawabe T."/>
            <person name="Sawabe T."/>
        </authorList>
    </citation>
    <scope>NUCLEOTIDE SEQUENCE [LARGE SCALE GENOMIC DNA]</scope>
    <source>
        <strain evidence="3">JCM19302</strain>
    </source>
</reference>
<keyword evidence="1" id="KW-0812">Transmembrane</keyword>
<comment type="caution">
    <text evidence="2">The sequence shown here is derived from an EMBL/GenBank/DDBJ whole genome shotgun (WGS) entry which is preliminary data.</text>
</comment>
<evidence type="ECO:0000313" key="2">
    <source>
        <dbReference type="EMBL" id="GAL73156.1"/>
    </source>
</evidence>
<organism evidence="2 3">
    <name type="scientific">Jejuia pallidilutea</name>
    <dbReference type="NCBI Taxonomy" id="504487"/>
    <lineage>
        <taxon>Bacteria</taxon>
        <taxon>Pseudomonadati</taxon>
        <taxon>Bacteroidota</taxon>
        <taxon>Flavobacteriia</taxon>
        <taxon>Flavobacteriales</taxon>
        <taxon>Flavobacteriaceae</taxon>
        <taxon>Jejuia</taxon>
    </lineage>
</organism>
<dbReference type="Proteomes" id="UP000029646">
    <property type="component" value="Unassembled WGS sequence"/>
</dbReference>
<dbReference type="EMBL" id="BBNS01000042">
    <property type="protein sequence ID" value="GAL73156.1"/>
    <property type="molecule type" value="Genomic_DNA"/>
</dbReference>
<evidence type="ECO:0000256" key="1">
    <source>
        <dbReference type="SAM" id="Phobius"/>
    </source>
</evidence>
<feature type="transmembrane region" description="Helical" evidence="1">
    <location>
        <begin position="7"/>
        <end position="27"/>
    </location>
</feature>
<feature type="transmembrane region" description="Helical" evidence="1">
    <location>
        <begin position="47"/>
        <end position="70"/>
    </location>
</feature>
<protein>
    <submittedName>
        <fullName evidence="2">Uncharacterized protein</fullName>
    </submittedName>
</protein>
<keyword evidence="1" id="KW-0472">Membrane</keyword>
<dbReference type="AlphaFoldDB" id="A0A090W898"/>
<gene>
    <name evidence="2" type="ORF">JCM19302_3037</name>
</gene>
<name>A0A090W898_9FLAO</name>
<proteinExistence type="predicted"/>
<accession>A0A090W898</accession>
<keyword evidence="1" id="KW-1133">Transmembrane helix</keyword>
<sequence>MFYKSLNFYISAVIFIWWLIIAPLTFYDVYYKYEIGVGVFDKAFVDLRFQIFLFANLFMYLTYTFALIWCKLENEL</sequence>
<evidence type="ECO:0000313" key="3">
    <source>
        <dbReference type="Proteomes" id="UP000029646"/>
    </source>
</evidence>